<gene>
    <name evidence="2" type="ORF">KWAN_223</name>
</gene>
<dbReference type="EMBL" id="KX397369">
    <property type="protein sequence ID" value="ANZ49575.1"/>
    <property type="molecule type" value="Genomic_DNA"/>
</dbReference>
<dbReference type="SUPFAM" id="SSF53955">
    <property type="entry name" value="Lysozyme-like"/>
    <property type="match status" value="1"/>
</dbReference>
<dbReference type="Proteomes" id="UP000202923">
    <property type="component" value="Genome"/>
</dbReference>
<name>A0A1B2IED8_9CAUD</name>
<dbReference type="InterPro" id="IPR023346">
    <property type="entry name" value="Lysozyme-like_dom_sf"/>
</dbReference>
<dbReference type="KEGG" id="vg:29062067"/>
<evidence type="ECO:0000313" key="3">
    <source>
        <dbReference type="Proteomes" id="UP000202923"/>
    </source>
</evidence>
<dbReference type="OrthoDB" id="12706at10239"/>
<dbReference type="RefSeq" id="YP_009278828.1">
    <property type="nucleotide sequence ID" value="NC_031010.1"/>
</dbReference>
<proteinExistence type="predicted"/>
<sequence length="235" mass="25954">MLKFLTLSLLSLVAFTAQASYQAEYQDHLQDRFEKVQPLILEVARQQNVDPVLLTTAMYKESRFDVKAKNPKSTARGGMQMLKGTAKAMISKHGKELGIAHGANLNNPRVALKLSAAYLKDIEQEMNGRLKRPVSNSEIYLGYKFGPGTAASLIKSGKHRKRNGTIAQFRRAAAFYADLTPAAPKKKAGKSVRLAFAKTKDNDLKELQGVWTSLYGNAVTKPNPDTVLASNRNLF</sequence>
<reference evidence="2 3" key="1">
    <citation type="submission" date="2016-06" db="EMBL/GenBank/DDBJ databases">
        <authorList>
            <person name="Kjaerup R.B."/>
            <person name="Dalgaard T.S."/>
            <person name="Juul-Madsen H.R."/>
        </authorList>
    </citation>
    <scope>NUCLEOTIDE SEQUENCE [LARGE SCALE GENOMIC DNA]</scope>
</reference>
<dbReference type="Pfam" id="PF01464">
    <property type="entry name" value="SLT"/>
    <property type="match status" value="1"/>
</dbReference>
<organism evidence="2 3">
    <name type="scientific">Erwinia phage vB_EamM_Kwan</name>
    <dbReference type="NCBI Taxonomy" id="1883374"/>
    <lineage>
        <taxon>Viruses</taxon>
        <taxon>Duplodnaviria</taxon>
        <taxon>Heunggongvirae</taxon>
        <taxon>Uroviricota</taxon>
        <taxon>Caudoviricetes</taxon>
        <taxon>Chimalliviridae</taxon>
        <taxon>Wellingtonvirus</taxon>
        <taxon>Wellingtonvirus wellington</taxon>
    </lineage>
</organism>
<feature type="domain" description="Transglycosylase SLT" evidence="1">
    <location>
        <begin position="40"/>
        <end position="162"/>
    </location>
</feature>
<accession>A0A1B2IED8</accession>
<evidence type="ECO:0000259" key="1">
    <source>
        <dbReference type="Pfam" id="PF01464"/>
    </source>
</evidence>
<dbReference type="InterPro" id="IPR008258">
    <property type="entry name" value="Transglycosylase_SLT_dom_1"/>
</dbReference>
<dbReference type="Gene3D" id="1.10.530.10">
    <property type="match status" value="1"/>
</dbReference>
<dbReference type="GeneID" id="29062067"/>
<protein>
    <submittedName>
        <fullName evidence="2">Putative endolysin</fullName>
    </submittedName>
</protein>
<evidence type="ECO:0000313" key="2">
    <source>
        <dbReference type="EMBL" id="ANZ49575.1"/>
    </source>
</evidence>